<protein>
    <submittedName>
        <fullName evidence="1">Uncharacterized protein</fullName>
    </submittedName>
</protein>
<sequence length="111" mass="12662">MNLLEKNIDEYIDGLVTQVLSSPAFNMVSLQQQEEMNNKLYNHFYQVILDTTIDNLNEEQISQLEALDPESPQMEEKISLFAAQIPGLAQVLEQKLNEEVAKIKQTGQIPQ</sequence>
<evidence type="ECO:0000313" key="2">
    <source>
        <dbReference type="Proteomes" id="UP000034601"/>
    </source>
</evidence>
<name>A0A0G0WH84_9BACT</name>
<proteinExistence type="predicted"/>
<dbReference type="AlphaFoldDB" id="A0A0G0WH84"/>
<comment type="caution">
    <text evidence="1">The sequence shown here is derived from an EMBL/GenBank/DDBJ whole genome shotgun (WGS) entry which is preliminary data.</text>
</comment>
<dbReference type="Proteomes" id="UP000034601">
    <property type="component" value="Unassembled WGS sequence"/>
</dbReference>
<gene>
    <name evidence="1" type="ORF">UU29_C0002G0003</name>
</gene>
<organism evidence="1 2">
    <name type="scientific">Candidatus Daviesbacteria bacterium GW2011_GWA2_40_9</name>
    <dbReference type="NCBI Taxonomy" id="1618424"/>
    <lineage>
        <taxon>Bacteria</taxon>
        <taxon>Candidatus Daviesiibacteriota</taxon>
    </lineage>
</organism>
<accession>A0A0G0WH84</accession>
<dbReference type="EMBL" id="LCAB01000002">
    <property type="protein sequence ID" value="KKR83690.1"/>
    <property type="molecule type" value="Genomic_DNA"/>
</dbReference>
<reference evidence="1 2" key="1">
    <citation type="journal article" date="2015" name="Nature">
        <title>rRNA introns, odd ribosomes, and small enigmatic genomes across a large radiation of phyla.</title>
        <authorList>
            <person name="Brown C.T."/>
            <person name="Hug L.A."/>
            <person name="Thomas B.C."/>
            <person name="Sharon I."/>
            <person name="Castelle C.J."/>
            <person name="Singh A."/>
            <person name="Wilkins M.J."/>
            <person name="Williams K.H."/>
            <person name="Banfield J.F."/>
        </authorList>
    </citation>
    <scope>NUCLEOTIDE SEQUENCE [LARGE SCALE GENOMIC DNA]</scope>
</reference>
<evidence type="ECO:0000313" key="1">
    <source>
        <dbReference type="EMBL" id="KKR83690.1"/>
    </source>
</evidence>